<keyword evidence="4" id="KW-1185">Reference proteome</keyword>
<dbReference type="PANTHER" id="PTHR47718:SF2">
    <property type="entry name" value="PROTEIN FAR1-RELATED SEQUENCE 5-LIKE"/>
    <property type="match status" value="1"/>
</dbReference>
<feature type="non-terminal residue" evidence="3">
    <location>
        <position position="1"/>
    </location>
</feature>
<dbReference type="InterPro" id="IPR004330">
    <property type="entry name" value="FAR1_DNA_bnd_dom"/>
</dbReference>
<dbReference type="Proteomes" id="UP001188597">
    <property type="component" value="Unassembled WGS sequence"/>
</dbReference>
<accession>A0AA88W6I0</accession>
<feature type="domain" description="FAR1" evidence="1">
    <location>
        <begin position="34"/>
        <end position="122"/>
    </location>
</feature>
<feature type="domain" description="MULE transposase" evidence="2">
    <location>
        <begin position="245"/>
        <end position="318"/>
    </location>
</feature>
<name>A0AA88W6I0_9ASTE</name>
<evidence type="ECO:0008006" key="5">
    <source>
        <dbReference type="Google" id="ProtNLM"/>
    </source>
</evidence>
<reference evidence="3" key="1">
    <citation type="submission" date="2022-12" db="EMBL/GenBank/DDBJ databases">
        <title>Draft genome assemblies for two species of Escallonia (Escalloniales).</title>
        <authorList>
            <person name="Chanderbali A."/>
            <person name="Dervinis C."/>
            <person name="Anghel I."/>
            <person name="Soltis D."/>
            <person name="Soltis P."/>
            <person name="Zapata F."/>
        </authorList>
    </citation>
    <scope>NUCLEOTIDE SEQUENCE</scope>
    <source>
        <strain evidence="3">UCBG64.0493</strain>
        <tissue evidence="3">Leaf</tissue>
    </source>
</reference>
<gene>
    <name evidence="3" type="ORF">RJ639_047199</name>
</gene>
<comment type="caution">
    <text evidence="3">The sequence shown here is derived from an EMBL/GenBank/DDBJ whole genome shotgun (WGS) entry which is preliminary data.</text>
</comment>
<dbReference type="InterPro" id="IPR018289">
    <property type="entry name" value="MULE_transposase_dom"/>
</dbReference>
<dbReference type="EMBL" id="JAVXUP010000790">
    <property type="protein sequence ID" value="KAK3020887.1"/>
    <property type="molecule type" value="Genomic_DNA"/>
</dbReference>
<dbReference type="Pfam" id="PF03101">
    <property type="entry name" value="FAR1"/>
    <property type="match status" value="1"/>
</dbReference>
<evidence type="ECO:0000313" key="3">
    <source>
        <dbReference type="EMBL" id="KAK3020887.1"/>
    </source>
</evidence>
<dbReference type="PANTHER" id="PTHR47718">
    <property type="entry name" value="OS01G0519700 PROTEIN"/>
    <property type="match status" value="1"/>
</dbReference>
<dbReference type="AlphaFoldDB" id="A0AA88W6I0"/>
<evidence type="ECO:0000259" key="1">
    <source>
        <dbReference type="Pfam" id="PF03101"/>
    </source>
</evidence>
<proteinExistence type="predicted"/>
<sequence length="318" mass="36921">MEDPFSSTPLATIILDDWIPKIGMEFDSRDEAWKFWVDYGGKMGFGVHKDYSNKSRKDEIVTSEKFVCNKEGFREIDKRDHLSKVPRAETRMGCLVGMKIIYDRKKCKYHLSDFNGEHNQDLHAPICVHLLRSQRNITESQAVEVDLAYDVGLTQKKAFELFGVKSGGREHIGFLPLDQKNYLRTKREKGLQFGEVGSLLMSFKNQASQDRSFFNAFQLDNDEQITYIFWVDGRMRMRYELFGDIVTFDTTFATNKDHRPLGREQVIFGASLLYDETQASFDWVFNTFLEAHKFKKPTILFTDQDIVMGNAIHVVMPE</sequence>
<dbReference type="Pfam" id="PF10551">
    <property type="entry name" value="MULE"/>
    <property type="match status" value="1"/>
</dbReference>
<evidence type="ECO:0000259" key="2">
    <source>
        <dbReference type="Pfam" id="PF10551"/>
    </source>
</evidence>
<evidence type="ECO:0000313" key="4">
    <source>
        <dbReference type="Proteomes" id="UP001188597"/>
    </source>
</evidence>
<protein>
    <recommendedName>
        <fullName evidence="5">Protein FAR1-RELATED SEQUENCE</fullName>
    </recommendedName>
</protein>
<organism evidence="3 4">
    <name type="scientific">Escallonia herrerae</name>
    <dbReference type="NCBI Taxonomy" id="1293975"/>
    <lineage>
        <taxon>Eukaryota</taxon>
        <taxon>Viridiplantae</taxon>
        <taxon>Streptophyta</taxon>
        <taxon>Embryophyta</taxon>
        <taxon>Tracheophyta</taxon>
        <taxon>Spermatophyta</taxon>
        <taxon>Magnoliopsida</taxon>
        <taxon>eudicotyledons</taxon>
        <taxon>Gunneridae</taxon>
        <taxon>Pentapetalae</taxon>
        <taxon>asterids</taxon>
        <taxon>campanulids</taxon>
        <taxon>Escalloniales</taxon>
        <taxon>Escalloniaceae</taxon>
        <taxon>Escallonia</taxon>
    </lineage>
</organism>